<dbReference type="Proteomes" id="UP000028681">
    <property type="component" value="Chromosome"/>
</dbReference>
<proteinExistence type="predicted"/>
<reference evidence="1 2" key="1">
    <citation type="journal article" date="2012" name="PLoS ONE">
        <title>Edwardsiella comparative phylogenomics reveal the new intra/inter-species taxonomic relationships, virulence evolution and niche adaptation mechanisms.</title>
        <authorList>
            <person name="Yang M."/>
            <person name="Lv Y."/>
            <person name="Xiao J."/>
            <person name="Wu H."/>
            <person name="Zheng H."/>
            <person name="Liu Q."/>
            <person name="Zhang Y."/>
            <person name="Wang Q."/>
        </authorList>
    </citation>
    <scope>NUCLEOTIDE SEQUENCE [LARGE SCALE GENOMIC DNA]</scope>
    <source>
        <strain evidence="2">080813</strain>
    </source>
</reference>
<evidence type="ECO:0000313" key="1">
    <source>
        <dbReference type="EMBL" id="AIJ09025.1"/>
    </source>
</evidence>
<protein>
    <submittedName>
        <fullName evidence="1">Uncharacterized protein</fullName>
    </submittedName>
</protein>
<gene>
    <name evidence="1" type="ORF">ETEE_2588</name>
</gene>
<accession>A0A076LKS2</accession>
<dbReference type="KEGG" id="ete:ETEE_2588"/>
<dbReference type="RefSeq" id="WP_034165702.1">
    <property type="nucleotide sequence ID" value="NZ_CP006664.1"/>
</dbReference>
<name>A0A076LKS2_9GAMM</name>
<dbReference type="EMBL" id="CP006664">
    <property type="protein sequence ID" value="AIJ09025.1"/>
    <property type="molecule type" value="Genomic_DNA"/>
</dbReference>
<dbReference type="HOGENOM" id="CLU_2420445_0_0_6"/>
<dbReference type="AlphaFoldDB" id="A0A076LKS2"/>
<dbReference type="GeneID" id="33940155"/>
<organism evidence="1 2">
    <name type="scientific">Edwardsiella anguillarum ET080813</name>
    <dbReference type="NCBI Taxonomy" id="667120"/>
    <lineage>
        <taxon>Bacteria</taxon>
        <taxon>Pseudomonadati</taxon>
        <taxon>Pseudomonadota</taxon>
        <taxon>Gammaproteobacteria</taxon>
        <taxon>Enterobacterales</taxon>
        <taxon>Hafniaceae</taxon>
        <taxon>Edwardsiella</taxon>
    </lineage>
</organism>
<evidence type="ECO:0000313" key="2">
    <source>
        <dbReference type="Proteomes" id="UP000028681"/>
    </source>
</evidence>
<sequence>MPKQPIAVELEAINRDGETQVVRDSGLTVHGYSVYLRAMEASELALATWVADYDTIGPAYQLAERLSVALAISLTILVPGPLMPVKRAPRAGAGAGAEAATKAN</sequence>